<accession>A0A016RT03</accession>
<evidence type="ECO:0000313" key="3">
    <source>
        <dbReference type="Proteomes" id="UP000024635"/>
    </source>
</evidence>
<organism evidence="2 3">
    <name type="scientific">Ancylostoma ceylanicum</name>
    <dbReference type="NCBI Taxonomy" id="53326"/>
    <lineage>
        <taxon>Eukaryota</taxon>
        <taxon>Metazoa</taxon>
        <taxon>Ecdysozoa</taxon>
        <taxon>Nematoda</taxon>
        <taxon>Chromadorea</taxon>
        <taxon>Rhabditida</taxon>
        <taxon>Rhabditina</taxon>
        <taxon>Rhabditomorpha</taxon>
        <taxon>Strongyloidea</taxon>
        <taxon>Ancylostomatidae</taxon>
        <taxon>Ancylostomatinae</taxon>
        <taxon>Ancylostoma</taxon>
    </lineage>
</organism>
<proteinExistence type="predicted"/>
<evidence type="ECO:0000256" key="1">
    <source>
        <dbReference type="SAM" id="MobiDB-lite"/>
    </source>
</evidence>
<keyword evidence="3" id="KW-1185">Reference proteome</keyword>
<evidence type="ECO:0000313" key="2">
    <source>
        <dbReference type="EMBL" id="EYB81453.1"/>
    </source>
</evidence>
<dbReference type="Proteomes" id="UP000024635">
    <property type="component" value="Unassembled WGS sequence"/>
</dbReference>
<reference evidence="3" key="1">
    <citation type="journal article" date="2015" name="Nat. Genet.">
        <title>The genome and transcriptome of the zoonotic hookworm Ancylostoma ceylanicum identify infection-specific gene families.</title>
        <authorList>
            <person name="Schwarz E.M."/>
            <person name="Hu Y."/>
            <person name="Antoshechkin I."/>
            <person name="Miller M.M."/>
            <person name="Sternberg P.W."/>
            <person name="Aroian R.V."/>
        </authorList>
    </citation>
    <scope>NUCLEOTIDE SEQUENCE</scope>
    <source>
        <strain evidence="3">HY135</strain>
    </source>
</reference>
<dbReference type="AlphaFoldDB" id="A0A016RT03"/>
<feature type="region of interest" description="Disordered" evidence="1">
    <location>
        <begin position="9"/>
        <end position="34"/>
    </location>
</feature>
<sequence length="71" mass="7803">MAIIALQRGEVSASHMHAPSTAADGDDLPSHSVGRLSRVRSSPHMWRRDVQAPDLTAMTLHYGPRAHMCTR</sequence>
<comment type="caution">
    <text evidence="2">The sequence shown here is derived from an EMBL/GenBank/DDBJ whole genome shotgun (WGS) entry which is preliminary data.</text>
</comment>
<gene>
    <name evidence="2" type="primary">Acey_s0384.g416</name>
    <name evidence="2" type="ORF">Y032_0384g416</name>
</gene>
<protein>
    <submittedName>
        <fullName evidence="2">Uncharacterized protein</fullName>
    </submittedName>
</protein>
<dbReference type="EMBL" id="JARK01001720">
    <property type="protein sequence ID" value="EYB81453.1"/>
    <property type="molecule type" value="Genomic_DNA"/>
</dbReference>
<name>A0A016RT03_9BILA</name>